<evidence type="ECO:0000313" key="3">
    <source>
        <dbReference type="Proteomes" id="UP000190435"/>
    </source>
</evidence>
<dbReference type="Proteomes" id="UP000255279">
    <property type="component" value="Unassembled WGS sequence"/>
</dbReference>
<keyword evidence="3" id="KW-1185">Reference proteome</keyword>
<dbReference type="AlphaFoldDB" id="A0A1T0A6C4"/>
<dbReference type="Proteomes" id="UP000190435">
    <property type="component" value="Unassembled WGS sequence"/>
</dbReference>
<dbReference type="GO" id="GO:0003729">
    <property type="term" value="F:mRNA binding"/>
    <property type="evidence" value="ECO:0007669"/>
    <property type="project" value="InterPro"/>
</dbReference>
<evidence type="ECO:0000313" key="2">
    <source>
        <dbReference type="EMBL" id="STZ13952.1"/>
    </source>
</evidence>
<accession>A0A1T0A6C4</accession>
<dbReference type="OrthoDB" id="73001at2"/>
<dbReference type="RefSeq" id="WP_078276060.1">
    <property type="nucleotide sequence ID" value="NZ_CAACXO010000059.1"/>
</dbReference>
<sequence>MQSKHQKTLTAIFTNPISANIKFKDIESLLVALGAKISEREGSRIAVVLDGQVRVFHRPHPSPNTDKGAVMSVRRWLIDLGYNGAKADE</sequence>
<reference evidence="1 3" key="1">
    <citation type="submission" date="2017-02" db="EMBL/GenBank/DDBJ databases">
        <title>Draft genome sequence of Moraxella caviae CCUG 355 type strain.</title>
        <authorList>
            <person name="Engstrom-Jakobsson H."/>
            <person name="Salva-Serra F."/>
            <person name="Thorell K."/>
            <person name="Gonzales-Siles L."/>
            <person name="Karlsson R."/>
            <person name="Boulund F."/>
            <person name="Engstrand L."/>
            <person name="Moore E."/>
        </authorList>
    </citation>
    <scope>NUCLEOTIDE SEQUENCE [LARGE SCALE GENOMIC DNA]</scope>
    <source>
        <strain evidence="1 3">CCUG 355</strain>
    </source>
</reference>
<proteinExistence type="predicted"/>
<evidence type="ECO:0000313" key="1">
    <source>
        <dbReference type="EMBL" id="OOR91342.1"/>
    </source>
</evidence>
<dbReference type="STRING" id="34060.B0181_03300"/>
<evidence type="ECO:0000313" key="4">
    <source>
        <dbReference type="Proteomes" id="UP000255279"/>
    </source>
</evidence>
<dbReference type="Pfam" id="PF07927">
    <property type="entry name" value="HicA_toxin"/>
    <property type="match status" value="1"/>
</dbReference>
<evidence type="ECO:0008006" key="5">
    <source>
        <dbReference type="Google" id="ProtNLM"/>
    </source>
</evidence>
<gene>
    <name evidence="1" type="ORF">B0181_03300</name>
    <name evidence="2" type="ORF">NCTC10293_01532</name>
</gene>
<organism evidence="1 3">
    <name type="scientific">Moraxella caviae</name>
    <dbReference type="NCBI Taxonomy" id="34060"/>
    <lineage>
        <taxon>Bacteria</taxon>
        <taxon>Pseudomonadati</taxon>
        <taxon>Pseudomonadota</taxon>
        <taxon>Gammaproteobacteria</taxon>
        <taxon>Moraxellales</taxon>
        <taxon>Moraxellaceae</taxon>
        <taxon>Moraxella</taxon>
    </lineage>
</organism>
<protein>
    <recommendedName>
        <fullName evidence="5">Hexulose-6-phosphate synthase</fullName>
    </recommendedName>
</protein>
<dbReference type="InterPro" id="IPR012933">
    <property type="entry name" value="HicA_mRNA_interferase"/>
</dbReference>
<dbReference type="EMBL" id="UGQE01000004">
    <property type="protein sequence ID" value="STZ13952.1"/>
    <property type="molecule type" value="Genomic_DNA"/>
</dbReference>
<reference evidence="2 4" key="2">
    <citation type="submission" date="2018-06" db="EMBL/GenBank/DDBJ databases">
        <authorList>
            <consortium name="Pathogen Informatics"/>
            <person name="Doyle S."/>
        </authorList>
    </citation>
    <scope>NUCLEOTIDE SEQUENCE [LARGE SCALE GENOMIC DNA]</scope>
    <source>
        <strain evidence="2 4">NCTC10293</strain>
    </source>
</reference>
<name>A0A1T0A6C4_9GAMM</name>
<dbReference type="EMBL" id="MUXU01000022">
    <property type="protein sequence ID" value="OOR91342.1"/>
    <property type="molecule type" value="Genomic_DNA"/>
</dbReference>